<protein>
    <submittedName>
        <fullName evidence="5">Transcriptional regulator</fullName>
    </submittedName>
</protein>
<keyword evidence="3" id="KW-0804">Transcription</keyword>
<dbReference type="InterPro" id="IPR002577">
    <property type="entry name" value="HTH_HxlR"/>
</dbReference>
<accession>A0A3D8YG30</accession>
<keyword evidence="2" id="KW-0238">DNA-binding</keyword>
<dbReference type="InterPro" id="IPR011991">
    <property type="entry name" value="ArsR-like_HTH"/>
</dbReference>
<dbReference type="AlphaFoldDB" id="A0A3D8YG30"/>
<evidence type="ECO:0000256" key="2">
    <source>
        <dbReference type="ARBA" id="ARBA00023125"/>
    </source>
</evidence>
<keyword evidence="1" id="KW-0805">Transcription regulation</keyword>
<evidence type="ECO:0000313" key="5">
    <source>
        <dbReference type="EMBL" id="REA63635.1"/>
    </source>
</evidence>
<dbReference type="Pfam" id="PF01638">
    <property type="entry name" value="HxlR"/>
    <property type="match status" value="1"/>
</dbReference>
<reference evidence="5 6" key="1">
    <citation type="submission" date="2018-07" db="EMBL/GenBank/DDBJ databases">
        <title>Dyadobacter roseus sp. nov., isolated from rose rhizosphere soil.</title>
        <authorList>
            <person name="Chen L."/>
        </authorList>
    </citation>
    <scope>NUCLEOTIDE SEQUENCE [LARGE SCALE GENOMIC DNA]</scope>
    <source>
        <strain evidence="5 6">RS19</strain>
    </source>
</reference>
<comment type="caution">
    <text evidence="5">The sequence shown here is derived from an EMBL/GenBank/DDBJ whole genome shotgun (WGS) entry which is preliminary data.</text>
</comment>
<evidence type="ECO:0000256" key="3">
    <source>
        <dbReference type="ARBA" id="ARBA00023163"/>
    </source>
</evidence>
<organism evidence="5 6">
    <name type="scientific">Dyadobacter luteus</name>
    <dbReference type="NCBI Taxonomy" id="2259619"/>
    <lineage>
        <taxon>Bacteria</taxon>
        <taxon>Pseudomonadati</taxon>
        <taxon>Bacteroidota</taxon>
        <taxon>Cytophagia</taxon>
        <taxon>Cytophagales</taxon>
        <taxon>Spirosomataceae</taxon>
        <taxon>Dyadobacter</taxon>
    </lineage>
</organism>
<evidence type="ECO:0000313" key="6">
    <source>
        <dbReference type="Proteomes" id="UP000256373"/>
    </source>
</evidence>
<dbReference type="PROSITE" id="PS51118">
    <property type="entry name" value="HTH_HXLR"/>
    <property type="match status" value="1"/>
</dbReference>
<proteinExistence type="predicted"/>
<dbReference type="GO" id="GO:0003677">
    <property type="term" value="F:DNA binding"/>
    <property type="evidence" value="ECO:0007669"/>
    <property type="project" value="UniProtKB-KW"/>
</dbReference>
<dbReference type="InterPro" id="IPR036390">
    <property type="entry name" value="WH_DNA-bd_sf"/>
</dbReference>
<sequence length="123" mass="14143">MKTECISDYVKHRGKNYPCTVSLTMDLVGGKWKAVILYHLKDEPKRYNELRKEMPAITEMTLSLQLKQLERDGLIARKVYGEKPPVKVVYNLTDFGKSLRPVLEAITKWGNQVVSENGEFVRA</sequence>
<keyword evidence="6" id="KW-1185">Reference proteome</keyword>
<evidence type="ECO:0000259" key="4">
    <source>
        <dbReference type="PROSITE" id="PS51118"/>
    </source>
</evidence>
<dbReference type="Proteomes" id="UP000256373">
    <property type="component" value="Unassembled WGS sequence"/>
</dbReference>
<dbReference type="EMBL" id="QNUL01000002">
    <property type="protein sequence ID" value="REA63635.1"/>
    <property type="molecule type" value="Genomic_DNA"/>
</dbReference>
<dbReference type="RefSeq" id="WP_115829384.1">
    <property type="nucleotide sequence ID" value="NZ_QNUL01000002.1"/>
</dbReference>
<dbReference type="CDD" id="cd00090">
    <property type="entry name" value="HTH_ARSR"/>
    <property type="match status" value="1"/>
</dbReference>
<dbReference type="SUPFAM" id="SSF46785">
    <property type="entry name" value="Winged helix' DNA-binding domain"/>
    <property type="match status" value="1"/>
</dbReference>
<dbReference type="Gene3D" id="1.10.10.10">
    <property type="entry name" value="Winged helix-like DNA-binding domain superfamily/Winged helix DNA-binding domain"/>
    <property type="match status" value="1"/>
</dbReference>
<dbReference type="PANTHER" id="PTHR33204">
    <property type="entry name" value="TRANSCRIPTIONAL REGULATOR, MARR FAMILY"/>
    <property type="match status" value="1"/>
</dbReference>
<dbReference type="PANTHER" id="PTHR33204:SF29">
    <property type="entry name" value="TRANSCRIPTIONAL REGULATOR"/>
    <property type="match status" value="1"/>
</dbReference>
<gene>
    <name evidence="5" type="ORF">DSL64_04130</name>
</gene>
<dbReference type="InterPro" id="IPR036388">
    <property type="entry name" value="WH-like_DNA-bd_sf"/>
</dbReference>
<evidence type="ECO:0000256" key="1">
    <source>
        <dbReference type="ARBA" id="ARBA00023015"/>
    </source>
</evidence>
<name>A0A3D8YG30_9BACT</name>
<dbReference type="OrthoDB" id="8231503at2"/>
<dbReference type="GO" id="GO:0006355">
    <property type="term" value="P:regulation of DNA-templated transcription"/>
    <property type="evidence" value="ECO:0007669"/>
    <property type="project" value="UniProtKB-ARBA"/>
</dbReference>
<feature type="domain" description="HTH hxlR-type" evidence="4">
    <location>
        <begin position="19"/>
        <end position="118"/>
    </location>
</feature>